<keyword evidence="2" id="KW-0472">Membrane</keyword>
<feature type="compositionally biased region" description="Low complexity" evidence="1">
    <location>
        <begin position="306"/>
        <end position="327"/>
    </location>
</feature>
<evidence type="ECO:0000313" key="4">
    <source>
        <dbReference type="Proteomes" id="UP000241474"/>
    </source>
</evidence>
<organism evidence="3 4">
    <name type="scientific">Acanthamoeba polyphaga mimivirus</name>
    <name type="common">APMV</name>
    <dbReference type="NCBI Taxonomy" id="212035"/>
    <lineage>
        <taxon>Viruses</taxon>
        <taxon>Varidnaviria</taxon>
        <taxon>Bamfordvirae</taxon>
        <taxon>Nucleocytoviricota</taxon>
        <taxon>Megaviricetes</taxon>
        <taxon>Imitervirales</taxon>
        <taxon>Mimiviridae</taxon>
        <taxon>Megamimivirinae</taxon>
        <taxon>Mimivirus</taxon>
        <taxon>Mimivirus bradfordmassiliense</taxon>
    </lineage>
</organism>
<evidence type="ECO:0000256" key="1">
    <source>
        <dbReference type="SAM" id="MobiDB-lite"/>
    </source>
</evidence>
<feature type="region of interest" description="Disordered" evidence="1">
    <location>
        <begin position="266"/>
        <end position="332"/>
    </location>
</feature>
<feature type="transmembrane region" description="Helical" evidence="2">
    <location>
        <begin position="32"/>
        <end position="53"/>
    </location>
</feature>
<keyword evidence="2" id="KW-0812">Transmembrane</keyword>
<feature type="compositionally biased region" description="Polar residues" evidence="1">
    <location>
        <begin position="266"/>
        <end position="291"/>
    </location>
</feature>
<name>A0A0G2Y5K8_MIMIV</name>
<proteinExistence type="predicted"/>
<dbReference type="Proteomes" id="UP000241474">
    <property type="component" value="Segment"/>
</dbReference>
<feature type="transmembrane region" description="Helical" evidence="2">
    <location>
        <begin position="91"/>
        <end position="112"/>
    </location>
</feature>
<protein>
    <submittedName>
        <fullName evidence="3">Uncharacterized protein</fullName>
    </submittedName>
</protein>
<feature type="transmembrane region" description="Helical" evidence="2">
    <location>
        <begin position="65"/>
        <end position="85"/>
    </location>
</feature>
<reference evidence="3 4" key="1">
    <citation type="submission" date="2014-10" db="EMBL/GenBank/DDBJ databases">
        <title>Pan-genome analysis of Brazilian lineage A amoebal mimiviruses.</title>
        <authorList>
            <person name="Assis F.L."/>
            <person name="Abrahao J.S."/>
            <person name="Kroon E.G."/>
            <person name="Dornas F.P."/>
            <person name="Andrade K.R."/>
            <person name="Borato P.V.M."/>
            <person name="Pilotto M.R."/>
            <person name="Benamar S."/>
            <person name="LaScola B."/>
            <person name="Colson P."/>
        </authorList>
    </citation>
    <scope>NUCLEOTIDE SEQUENCE [LARGE SCALE GENOMIC DNA]</scope>
    <source>
        <strain evidence="3 4">Oyster</strain>
    </source>
</reference>
<organismHost>
    <name type="scientific">Acanthamoeba polyphaga</name>
    <name type="common">Amoeba</name>
    <dbReference type="NCBI Taxonomy" id="5757"/>
</organismHost>
<evidence type="ECO:0000313" key="3">
    <source>
        <dbReference type="EMBL" id="AKI79012.1"/>
    </source>
</evidence>
<feature type="transmembrane region" description="Helical" evidence="2">
    <location>
        <begin position="196"/>
        <end position="213"/>
    </location>
</feature>
<dbReference type="EMBL" id="KM982401">
    <property type="protein sequence ID" value="AKI79012.1"/>
    <property type="molecule type" value="Genomic_DNA"/>
</dbReference>
<accession>A0A0G2Y5K8</accession>
<sequence length="406" mass="46644">MDNIQNLCTNPLIILFGTYMSIKYYLFQIDYFNIQFGLYATFMMSLLYGSVRFNSLQQKNLMDRLIFILHVLFVLICFSIKSEIISGILNTIFYFGFVKTIIISVVIGSFILSELDNNNHNRIIPEKMCCFCKQNIKKIIVTFVKNIDIDPIIYWSKTFFVKLYIEFKNINSVLSKNTRSEIIIDRICLKISLIKMYLYSVIVPYAISSFFGMNNDYKNIINNIDKIDYPGNLDMSFLEQEVFDSNHLDDLDDLDTPDTLNMLISTNNTDNLNSVKTNNQFNTPVTKSNTKSNRRKKTGKKIRLANQTTSSNSSNNQSTESTGTNNNVVDNKTLLRNKLREKRLARTGSLPTVPQNVDMSMINSLMQNMINNGSLEKIATEFAKNPENVADINNPKLRKLAKSMTK</sequence>
<keyword evidence="2" id="KW-1133">Transmembrane helix</keyword>
<evidence type="ECO:0000256" key="2">
    <source>
        <dbReference type="SAM" id="Phobius"/>
    </source>
</evidence>
<feature type="compositionally biased region" description="Basic residues" evidence="1">
    <location>
        <begin position="292"/>
        <end position="303"/>
    </location>
</feature>
<feature type="transmembrane region" description="Helical" evidence="2">
    <location>
        <begin position="7"/>
        <end position="26"/>
    </location>
</feature>